<dbReference type="RefSeq" id="WP_179515263.1">
    <property type="nucleotide sequence ID" value="NZ_JANFAU010000003.1"/>
</dbReference>
<dbReference type="AlphaFoldDB" id="A0AA42CPE4"/>
<keyword evidence="1" id="KW-1133">Transmembrane helix</keyword>
<protein>
    <submittedName>
        <fullName evidence="2">Lmo0937 family membrane protein</fullName>
    </submittedName>
</protein>
<gene>
    <name evidence="2" type="ORF">NEE01_05605</name>
</gene>
<organism evidence="2 3">
    <name type="scientific">Sphingomonas lycopersici</name>
    <dbReference type="NCBI Taxonomy" id="2951807"/>
    <lineage>
        <taxon>Bacteria</taxon>
        <taxon>Pseudomonadati</taxon>
        <taxon>Pseudomonadota</taxon>
        <taxon>Alphaproteobacteria</taxon>
        <taxon>Sphingomonadales</taxon>
        <taxon>Sphingomonadaceae</taxon>
        <taxon>Sphingomonas</taxon>
    </lineage>
</organism>
<keyword evidence="3" id="KW-1185">Reference proteome</keyword>
<evidence type="ECO:0000313" key="2">
    <source>
        <dbReference type="EMBL" id="MCW6534259.1"/>
    </source>
</evidence>
<proteinExistence type="predicted"/>
<reference evidence="2" key="1">
    <citation type="submission" date="2022-06" db="EMBL/GenBank/DDBJ databases">
        <title>Sphingomonas sp. nov. isolated from rhizosphere soil of tomato.</title>
        <authorList>
            <person name="Dong H."/>
            <person name="Gao R."/>
        </authorList>
    </citation>
    <scope>NUCLEOTIDE SEQUENCE</scope>
    <source>
        <strain evidence="2">MMSM24</strain>
    </source>
</reference>
<name>A0AA42CPE4_9SPHN</name>
<dbReference type="EMBL" id="JANFAV010000002">
    <property type="protein sequence ID" value="MCW6534259.1"/>
    <property type="molecule type" value="Genomic_DNA"/>
</dbReference>
<accession>A0AA42CPE4</accession>
<keyword evidence="1" id="KW-0812">Transmembrane</keyword>
<dbReference type="NCBIfam" id="NF033488">
    <property type="entry name" value="lmo0937_fam_TM"/>
    <property type="match status" value="1"/>
</dbReference>
<keyword evidence="1" id="KW-0472">Membrane</keyword>
<comment type="caution">
    <text evidence="2">The sequence shown here is derived from an EMBL/GenBank/DDBJ whole genome shotgun (WGS) entry which is preliminary data.</text>
</comment>
<dbReference type="InterPro" id="IPR043727">
    <property type="entry name" value="Lmo0937-like"/>
</dbReference>
<dbReference type="Proteomes" id="UP001165565">
    <property type="component" value="Unassembled WGS sequence"/>
</dbReference>
<evidence type="ECO:0000256" key="1">
    <source>
        <dbReference type="SAM" id="Phobius"/>
    </source>
</evidence>
<dbReference type="Pfam" id="PF18919">
    <property type="entry name" value="DUF5670"/>
    <property type="match status" value="1"/>
</dbReference>
<feature type="transmembrane region" description="Helical" evidence="1">
    <location>
        <begin position="6"/>
        <end position="39"/>
    </location>
</feature>
<evidence type="ECO:0000313" key="3">
    <source>
        <dbReference type="Proteomes" id="UP001165565"/>
    </source>
</evidence>
<sequence>MLWTIVVILLILWILGFSLHVAGGLIHILLIIALIVGLVQLFTGRRV</sequence>